<dbReference type="InterPro" id="IPR035069">
    <property type="entry name" value="TTHA1013/TTHA0281-like"/>
</dbReference>
<keyword evidence="3" id="KW-1185">Reference proteome</keyword>
<dbReference type="GeneID" id="31742094"/>
<reference evidence="2 3" key="1">
    <citation type="submission" date="2024-04" db="EMBL/GenBank/DDBJ databases">
        <title>Three lactobacilli isolated from voided urine samples from females with type 2 diabetes.</title>
        <authorList>
            <person name="Kula A."/>
            <person name="Stegman N."/>
            <person name="Putonti C."/>
        </authorList>
    </citation>
    <scope>NUCLEOTIDE SEQUENCE [LARGE SCALE GENOMIC DNA]</scope>
    <source>
        <strain evidence="2 3">1855</strain>
    </source>
</reference>
<accession>A0ABU9FLM0</accession>
<feature type="domain" description="HicB-like antitoxin of toxin-antitoxin system" evidence="1">
    <location>
        <begin position="8"/>
        <end position="106"/>
    </location>
</feature>
<sequence>MKQDIATYPVILTEYNDESGHYYVVTSPNIQGMVTDGETIPEALENAKDALATMLANDPERPEVQDPREWTLDKGQQTSWVSVNMTRWLNKYGKTVRRNISIPADLNDWAKKNKINVSKVATEALYDLQEA</sequence>
<evidence type="ECO:0000259" key="1">
    <source>
        <dbReference type="Pfam" id="PF15919"/>
    </source>
</evidence>
<dbReference type="Gene3D" id="3.30.160.250">
    <property type="match status" value="1"/>
</dbReference>
<dbReference type="RefSeq" id="WP_006585532.1">
    <property type="nucleotide sequence ID" value="NZ_CATOUV010000001.1"/>
</dbReference>
<organism evidence="2 3">
    <name type="scientific">Lactobacillus jensenii</name>
    <dbReference type="NCBI Taxonomy" id="109790"/>
    <lineage>
        <taxon>Bacteria</taxon>
        <taxon>Bacillati</taxon>
        <taxon>Bacillota</taxon>
        <taxon>Bacilli</taxon>
        <taxon>Lactobacillales</taxon>
        <taxon>Lactobacillaceae</taxon>
        <taxon>Lactobacillus</taxon>
    </lineage>
</organism>
<dbReference type="Pfam" id="PF15919">
    <property type="entry name" value="HicB_lk_antitox"/>
    <property type="match status" value="1"/>
</dbReference>
<dbReference type="Proteomes" id="UP001385848">
    <property type="component" value="Unassembled WGS sequence"/>
</dbReference>
<dbReference type="SUPFAM" id="SSF143100">
    <property type="entry name" value="TTHA1013/TTHA0281-like"/>
    <property type="match status" value="1"/>
</dbReference>
<dbReference type="InterPro" id="IPR031807">
    <property type="entry name" value="HicB-like"/>
</dbReference>
<dbReference type="EMBL" id="JBBVUL010000023">
    <property type="protein sequence ID" value="MEL0565961.1"/>
    <property type="molecule type" value="Genomic_DNA"/>
</dbReference>
<proteinExistence type="predicted"/>
<evidence type="ECO:0000313" key="3">
    <source>
        <dbReference type="Proteomes" id="UP001385848"/>
    </source>
</evidence>
<gene>
    <name evidence="2" type="ORF">AAC431_08590</name>
</gene>
<name>A0ABU9FLM0_LACJE</name>
<protein>
    <submittedName>
        <fullName evidence="2">Type II toxin-antitoxin system HicB family antitoxin</fullName>
    </submittedName>
</protein>
<comment type="caution">
    <text evidence="2">The sequence shown here is derived from an EMBL/GenBank/DDBJ whole genome shotgun (WGS) entry which is preliminary data.</text>
</comment>
<evidence type="ECO:0000313" key="2">
    <source>
        <dbReference type="EMBL" id="MEL0565961.1"/>
    </source>
</evidence>